<feature type="transmembrane region" description="Helical" evidence="4">
    <location>
        <begin position="339"/>
        <end position="362"/>
    </location>
</feature>
<sequence>MGSSLGALNALNFFMADVRDGLGPFLGVFLQGQGWQPAEIGLVMTLGGYAGMLATTPLGMLVDGTRSKRGLMVAAALAVAIASMGILAAPNFAVTALSQVMTGVAGAVVMPAIAGITLGLVRQAGFAHQLGRNEAFNHAGNVFAALLGGGFGYLFGLQAIFFLLAAMALASIAAALAIDPRHIDHVAARGGGDGADGAAPPPASLAVLYRSRPLLVLAVVLMLFHLGNAAMLPLLGQALVARGAGDPSAFTAATIIVAQLTMIPMALLAARLAETRGYWVLFVAALAALPIRGVLAAFVTNPWGLVPIQVLDGVGAGLLGVAVPGLVARILAGSGHVNAGLGAVMTLQAVGAASSTALAGMLAQSFGYAEAFLALGGIAAAGLLLWLLATSVVGPACRGTAPA</sequence>
<evidence type="ECO:0000256" key="2">
    <source>
        <dbReference type="ARBA" id="ARBA00022989"/>
    </source>
</evidence>
<feature type="transmembrane region" description="Helical" evidence="4">
    <location>
        <begin position="73"/>
        <end position="94"/>
    </location>
</feature>
<feature type="transmembrane region" description="Helical" evidence="4">
    <location>
        <begin position="305"/>
        <end position="327"/>
    </location>
</feature>
<dbReference type="InterPro" id="IPR020846">
    <property type="entry name" value="MFS_dom"/>
</dbReference>
<keyword evidence="2 4" id="KW-1133">Transmembrane helix</keyword>
<feature type="domain" description="Major facilitator superfamily (MFS) profile" evidence="5">
    <location>
        <begin position="1"/>
        <end position="394"/>
    </location>
</feature>
<comment type="caution">
    <text evidence="6">The sequence shown here is derived from an EMBL/GenBank/DDBJ whole genome shotgun (WGS) entry which is preliminary data.</text>
</comment>
<keyword evidence="1 4" id="KW-0812">Transmembrane</keyword>
<dbReference type="Pfam" id="PF07690">
    <property type="entry name" value="MFS_1"/>
    <property type="match status" value="1"/>
</dbReference>
<feature type="transmembrane region" description="Helical" evidence="4">
    <location>
        <begin position="160"/>
        <end position="178"/>
    </location>
</feature>
<name>A0A3N1L969_9PROT</name>
<dbReference type="RefSeq" id="WP_123690968.1">
    <property type="nucleotide sequence ID" value="NZ_AP019700.1"/>
</dbReference>
<dbReference type="EMBL" id="RJKX01000014">
    <property type="protein sequence ID" value="ROP91243.1"/>
    <property type="molecule type" value="Genomic_DNA"/>
</dbReference>
<dbReference type="Gene3D" id="1.20.1250.20">
    <property type="entry name" value="MFS general substrate transporter like domains"/>
    <property type="match status" value="2"/>
</dbReference>
<dbReference type="Proteomes" id="UP000278222">
    <property type="component" value="Unassembled WGS sequence"/>
</dbReference>
<evidence type="ECO:0000259" key="5">
    <source>
        <dbReference type="PROSITE" id="PS50850"/>
    </source>
</evidence>
<feature type="transmembrane region" description="Helical" evidence="4">
    <location>
        <begin position="277"/>
        <end position="299"/>
    </location>
</feature>
<feature type="transmembrane region" description="Helical" evidence="4">
    <location>
        <begin position="214"/>
        <end position="236"/>
    </location>
</feature>
<gene>
    <name evidence="6" type="ORF">EDC65_3108</name>
</gene>
<protein>
    <submittedName>
        <fullName evidence="6">Putative MFS family arabinose efflux permease</fullName>
    </submittedName>
</protein>
<dbReference type="InterPro" id="IPR036259">
    <property type="entry name" value="MFS_trans_sf"/>
</dbReference>
<feature type="transmembrane region" description="Helical" evidence="4">
    <location>
        <begin position="100"/>
        <end position="123"/>
    </location>
</feature>
<dbReference type="PROSITE" id="PS50850">
    <property type="entry name" value="MFS"/>
    <property type="match status" value="1"/>
</dbReference>
<dbReference type="AlphaFoldDB" id="A0A3N1L969"/>
<organism evidence="6 7">
    <name type="scientific">Stella humosa</name>
    <dbReference type="NCBI Taxonomy" id="94"/>
    <lineage>
        <taxon>Bacteria</taxon>
        <taxon>Pseudomonadati</taxon>
        <taxon>Pseudomonadota</taxon>
        <taxon>Alphaproteobacteria</taxon>
        <taxon>Rhodospirillales</taxon>
        <taxon>Stellaceae</taxon>
        <taxon>Stella</taxon>
    </lineage>
</organism>
<keyword evidence="3 4" id="KW-0472">Membrane</keyword>
<feature type="transmembrane region" description="Helical" evidence="4">
    <location>
        <begin position="248"/>
        <end position="270"/>
    </location>
</feature>
<keyword evidence="7" id="KW-1185">Reference proteome</keyword>
<feature type="transmembrane region" description="Helical" evidence="4">
    <location>
        <begin position="135"/>
        <end position="154"/>
    </location>
</feature>
<feature type="transmembrane region" description="Helical" evidence="4">
    <location>
        <begin position="368"/>
        <end position="389"/>
    </location>
</feature>
<proteinExistence type="predicted"/>
<dbReference type="InterPro" id="IPR011701">
    <property type="entry name" value="MFS"/>
</dbReference>
<evidence type="ECO:0000256" key="1">
    <source>
        <dbReference type="ARBA" id="ARBA00022692"/>
    </source>
</evidence>
<evidence type="ECO:0000256" key="4">
    <source>
        <dbReference type="SAM" id="Phobius"/>
    </source>
</evidence>
<accession>A0A3N1L969</accession>
<dbReference type="OrthoDB" id="9812574at2"/>
<evidence type="ECO:0000256" key="3">
    <source>
        <dbReference type="ARBA" id="ARBA00023136"/>
    </source>
</evidence>
<dbReference type="PANTHER" id="PTHR23539">
    <property type="entry name" value="MFS TRANSPORTER"/>
    <property type="match status" value="1"/>
</dbReference>
<feature type="transmembrane region" description="Helical" evidence="4">
    <location>
        <begin position="40"/>
        <end position="61"/>
    </location>
</feature>
<evidence type="ECO:0000313" key="6">
    <source>
        <dbReference type="EMBL" id="ROP91243.1"/>
    </source>
</evidence>
<evidence type="ECO:0000313" key="7">
    <source>
        <dbReference type="Proteomes" id="UP000278222"/>
    </source>
</evidence>
<reference evidence="6 7" key="1">
    <citation type="submission" date="2018-11" db="EMBL/GenBank/DDBJ databases">
        <title>Genomic Encyclopedia of Type Strains, Phase IV (KMG-IV): sequencing the most valuable type-strain genomes for metagenomic binning, comparative biology and taxonomic classification.</title>
        <authorList>
            <person name="Goeker M."/>
        </authorList>
    </citation>
    <scope>NUCLEOTIDE SEQUENCE [LARGE SCALE GENOMIC DNA]</scope>
    <source>
        <strain evidence="6 7">DSM 5900</strain>
    </source>
</reference>
<dbReference type="SUPFAM" id="SSF103473">
    <property type="entry name" value="MFS general substrate transporter"/>
    <property type="match status" value="1"/>
</dbReference>
<dbReference type="PANTHER" id="PTHR23539:SF1">
    <property type="entry name" value="MAJOR FACILITATOR SUPERFAMILY (MFS) PROFILE DOMAIN-CONTAINING PROTEIN"/>
    <property type="match status" value="1"/>
</dbReference>
<dbReference type="GO" id="GO:0022857">
    <property type="term" value="F:transmembrane transporter activity"/>
    <property type="evidence" value="ECO:0007669"/>
    <property type="project" value="InterPro"/>
</dbReference>